<dbReference type="EMBL" id="JAGRPV010000001">
    <property type="protein sequence ID" value="MDI4648843.1"/>
    <property type="molecule type" value="Genomic_DNA"/>
</dbReference>
<feature type="domain" description="PucR C-terminal helix-turn-helix" evidence="1">
    <location>
        <begin position="301"/>
        <end position="356"/>
    </location>
</feature>
<dbReference type="PANTHER" id="PTHR33744">
    <property type="entry name" value="CARBOHYDRATE DIACID REGULATOR"/>
    <property type="match status" value="1"/>
</dbReference>
<dbReference type="SUPFAM" id="SSF46689">
    <property type="entry name" value="Homeodomain-like"/>
    <property type="match status" value="1"/>
</dbReference>
<accession>A0ABT6TPR5</accession>
<dbReference type="InterPro" id="IPR025736">
    <property type="entry name" value="PucR_C-HTH_dom"/>
</dbReference>
<dbReference type="RefSeq" id="WP_282911525.1">
    <property type="nucleotide sequence ID" value="NZ_JAGRPV010000001.1"/>
</dbReference>
<reference evidence="2" key="1">
    <citation type="submission" date="2023-04" db="EMBL/GenBank/DDBJ databases">
        <title>Comparative genomic analysis of Cohnella hashimotonis sp. nov., isolated from the International Space Station.</title>
        <authorList>
            <person name="Venkateswaran K."/>
            <person name="Simpson A."/>
        </authorList>
    </citation>
    <scope>NUCLEOTIDE SEQUENCE</scope>
    <source>
        <strain evidence="2">F6_2S_P_1</strain>
    </source>
</reference>
<dbReference type="InterPro" id="IPR042070">
    <property type="entry name" value="PucR_C-HTH_sf"/>
</dbReference>
<evidence type="ECO:0000259" key="1">
    <source>
        <dbReference type="Pfam" id="PF13556"/>
    </source>
</evidence>
<evidence type="ECO:0000313" key="3">
    <source>
        <dbReference type="Proteomes" id="UP001161691"/>
    </source>
</evidence>
<proteinExistence type="predicted"/>
<protein>
    <submittedName>
        <fullName evidence="2">Helix-turn-helix domain-containing protein</fullName>
    </submittedName>
</protein>
<dbReference type="Gene3D" id="1.10.10.2840">
    <property type="entry name" value="PucR C-terminal helix-turn-helix domain"/>
    <property type="match status" value="1"/>
</dbReference>
<dbReference type="PANTHER" id="PTHR33744:SF15">
    <property type="entry name" value="CARBOHYDRATE DIACID REGULATOR"/>
    <property type="match status" value="1"/>
</dbReference>
<dbReference type="Pfam" id="PF13556">
    <property type="entry name" value="HTH_30"/>
    <property type="match status" value="1"/>
</dbReference>
<dbReference type="InterPro" id="IPR051448">
    <property type="entry name" value="CdaR-like_regulators"/>
</dbReference>
<gene>
    <name evidence="2" type="ORF">KB449_28090</name>
</gene>
<sequence>MNNTRLQQLQQLINGSVEIDTMSKAEWVKAGGAKLPESGDQLELEQGFMLVTKADNHHVQVLRAQAELTLLEKELLSWLAKQGSMSKSASTSASELERQARKLGDWLQQSIDAGEWRAEIPERFELHHRLFDGMIPFLLMSEQAENREPSYVELEKVFRSYLSDEMLLIPLREREWLILGTDRLLAEVETNEGDMIERGETKEALVSLATGLHQMITEEWGGDCHVAVGEPIIPTESLVYAVATLRETINLGRKFHMGMHVHMPWLVHLERLLSGIPEPVRSRFMDEMSGRQDLFTDPETVSTLDAFFAMDCNVSETAKRLFIHRNTLLYRLDKLKQEAGLDVRSFNDAILVRLLMLLYKVTKRK</sequence>
<comment type="caution">
    <text evidence="2">The sequence shown here is derived from an EMBL/GenBank/DDBJ whole genome shotgun (WGS) entry which is preliminary data.</text>
</comment>
<keyword evidence="3" id="KW-1185">Reference proteome</keyword>
<organism evidence="2 3">
    <name type="scientific">Cohnella hashimotonis</name>
    <dbReference type="NCBI Taxonomy" id="2826895"/>
    <lineage>
        <taxon>Bacteria</taxon>
        <taxon>Bacillati</taxon>
        <taxon>Bacillota</taxon>
        <taxon>Bacilli</taxon>
        <taxon>Bacillales</taxon>
        <taxon>Paenibacillaceae</taxon>
        <taxon>Cohnella</taxon>
    </lineage>
</organism>
<dbReference type="Proteomes" id="UP001161691">
    <property type="component" value="Unassembled WGS sequence"/>
</dbReference>
<dbReference type="InterPro" id="IPR009057">
    <property type="entry name" value="Homeodomain-like_sf"/>
</dbReference>
<evidence type="ECO:0000313" key="2">
    <source>
        <dbReference type="EMBL" id="MDI4648843.1"/>
    </source>
</evidence>
<name>A0ABT6TPR5_9BACL</name>